<accession>A0A1B6CMR9</accession>
<dbReference type="Pfam" id="PF06585">
    <property type="entry name" value="JHBP"/>
    <property type="match status" value="1"/>
</dbReference>
<dbReference type="FunFam" id="3.15.10.30:FF:000001">
    <property type="entry name" value="Takeout-like protein 1"/>
    <property type="match status" value="1"/>
</dbReference>
<dbReference type="GO" id="GO:0005615">
    <property type="term" value="C:extracellular space"/>
    <property type="evidence" value="ECO:0007669"/>
    <property type="project" value="TreeGrafter"/>
</dbReference>
<name>A0A1B6CMR9_9HEMI</name>
<dbReference type="AlphaFoldDB" id="A0A1B6CMR9"/>
<feature type="signal peptide" evidence="4">
    <location>
        <begin position="1"/>
        <end position="21"/>
    </location>
</feature>
<keyword evidence="1 4" id="KW-0732">Signal</keyword>
<dbReference type="InterPro" id="IPR010562">
    <property type="entry name" value="Haemolymph_juvenile_hormone-bd"/>
</dbReference>
<comment type="similarity">
    <text evidence="3">Belongs to the TO family.</text>
</comment>
<dbReference type="EMBL" id="GEDC01022552">
    <property type="protein sequence ID" value="JAS14746.1"/>
    <property type="molecule type" value="Transcribed_RNA"/>
</dbReference>
<evidence type="ECO:0000256" key="1">
    <source>
        <dbReference type="ARBA" id="ARBA00022729"/>
    </source>
</evidence>
<gene>
    <name evidence="6" type="ORF">g.4746</name>
    <name evidence="5" type="ORF">g.4749</name>
</gene>
<proteinExistence type="inferred from homology"/>
<dbReference type="EMBL" id="GEDC01002204">
    <property type="protein sequence ID" value="JAS35094.1"/>
    <property type="molecule type" value="Transcribed_RNA"/>
</dbReference>
<dbReference type="Gene3D" id="3.15.10.30">
    <property type="entry name" value="Haemolymph juvenile hormone binding protein"/>
    <property type="match status" value="1"/>
</dbReference>
<sequence length="251" mass="28378">MGTAFMLTFFLVSCVLCLVEGFVKISPKLEICSKSRPDLNNCIKVALGTLIANLRAGSPELSVPALDPMIISHVESDYEDQDFGMMESFSNVFMFGFCDIKFNTVKVSLQQDKLEISSKIPMLSFQGHYKSDGRVLTYPLASLGTFEVNLTDVTMMWIIYFKRTAVNGTKYLQVEQLFSEMVPLDVNINVVERFNEDNKLQQDRLNSVLNESSAELFIHFKPKLTSLINQIFVSLINNVLSQFPENEVLPD</sequence>
<organism evidence="5">
    <name type="scientific">Clastoptera arizonana</name>
    <name type="common">Arizona spittle bug</name>
    <dbReference type="NCBI Taxonomy" id="38151"/>
    <lineage>
        <taxon>Eukaryota</taxon>
        <taxon>Metazoa</taxon>
        <taxon>Ecdysozoa</taxon>
        <taxon>Arthropoda</taxon>
        <taxon>Hexapoda</taxon>
        <taxon>Insecta</taxon>
        <taxon>Pterygota</taxon>
        <taxon>Neoptera</taxon>
        <taxon>Paraneoptera</taxon>
        <taxon>Hemiptera</taxon>
        <taxon>Auchenorrhyncha</taxon>
        <taxon>Cercopoidea</taxon>
        <taxon>Clastopteridae</taxon>
        <taxon>Clastoptera</taxon>
    </lineage>
</organism>
<keyword evidence="2" id="KW-0090">Biological rhythms</keyword>
<evidence type="ECO:0000256" key="2">
    <source>
        <dbReference type="ARBA" id="ARBA00023108"/>
    </source>
</evidence>
<evidence type="ECO:0000313" key="5">
    <source>
        <dbReference type="EMBL" id="JAS14746.1"/>
    </source>
</evidence>
<dbReference type="PANTHER" id="PTHR11008:SF41">
    <property type="entry name" value="RE70318P"/>
    <property type="match status" value="1"/>
</dbReference>
<feature type="chain" id="PRO_5008580617" evidence="4">
    <location>
        <begin position="22"/>
        <end position="251"/>
    </location>
</feature>
<evidence type="ECO:0000256" key="3">
    <source>
        <dbReference type="ARBA" id="ARBA00060902"/>
    </source>
</evidence>
<dbReference type="GO" id="GO:0007623">
    <property type="term" value="P:circadian rhythm"/>
    <property type="evidence" value="ECO:0007669"/>
    <property type="project" value="UniProtKB-ARBA"/>
</dbReference>
<dbReference type="InterPro" id="IPR038606">
    <property type="entry name" value="To_sf"/>
</dbReference>
<protein>
    <submittedName>
        <fullName evidence="5">Uncharacterized protein</fullName>
    </submittedName>
</protein>
<reference evidence="5" key="1">
    <citation type="submission" date="2015-12" db="EMBL/GenBank/DDBJ databases">
        <title>De novo transcriptome assembly of four potential Pierce s Disease insect vectors from Arizona vineyards.</title>
        <authorList>
            <person name="Tassone E.E."/>
        </authorList>
    </citation>
    <scope>NUCLEOTIDE SEQUENCE</scope>
</reference>
<dbReference type="SMART" id="SM00700">
    <property type="entry name" value="JHBP"/>
    <property type="match status" value="1"/>
</dbReference>
<evidence type="ECO:0000256" key="4">
    <source>
        <dbReference type="SAM" id="SignalP"/>
    </source>
</evidence>
<dbReference type="PANTHER" id="PTHR11008">
    <property type="entry name" value="PROTEIN TAKEOUT-LIKE PROTEIN"/>
    <property type="match status" value="1"/>
</dbReference>
<evidence type="ECO:0000313" key="6">
    <source>
        <dbReference type="EMBL" id="JAS35094.1"/>
    </source>
</evidence>